<dbReference type="EMBL" id="LAIU01000009">
    <property type="protein sequence ID" value="KKB24486.1"/>
    <property type="molecule type" value="Genomic_DNA"/>
</dbReference>
<reference evidence="2 3" key="1">
    <citation type="submission" date="2015-03" db="EMBL/GenBank/DDBJ databases">
        <title>Draft Genome Sequence of S. carnosus subsp. utilis LTH 7013, Isolated from South Tirolean Ham.</title>
        <authorList>
            <person name="Mueller A."/>
            <person name="Huptas C."/>
            <person name="Wenning M."/>
            <person name="Weiss A."/>
            <person name="Schmidt H."/>
        </authorList>
    </citation>
    <scope>NUCLEOTIDE SEQUENCE [LARGE SCALE GENOMIC DNA]</scope>
    <source>
        <strain evidence="2 3">LTH7013</strain>
    </source>
</reference>
<dbReference type="Proteomes" id="UP000033530">
    <property type="component" value="Unassembled WGS sequence"/>
</dbReference>
<dbReference type="InterPro" id="IPR019676">
    <property type="entry name" value="DUF2529"/>
</dbReference>
<dbReference type="RefSeq" id="WP_015900875.1">
    <property type="nucleotide sequence ID" value="NZ_BKAO01000006.1"/>
</dbReference>
<feature type="domain" description="DUF2529" evidence="1">
    <location>
        <begin position="1"/>
        <end position="168"/>
    </location>
</feature>
<dbReference type="Gene3D" id="3.40.50.10490">
    <property type="entry name" value="Glucose-6-phosphate isomerase like protein, domain 1"/>
    <property type="match status" value="1"/>
</dbReference>
<gene>
    <name evidence="2" type="ORF">VV61_11305</name>
</gene>
<dbReference type="Pfam" id="PF10740">
    <property type="entry name" value="DUF2529"/>
    <property type="match status" value="1"/>
</dbReference>
<accession>A0AAJ0JMP2</accession>
<evidence type="ECO:0000313" key="3">
    <source>
        <dbReference type="Proteomes" id="UP000033530"/>
    </source>
</evidence>
<comment type="caution">
    <text evidence="2">The sequence shown here is derived from an EMBL/GenBank/DDBJ whole genome shotgun (WGS) entry which is preliminary data.</text>
</comment>
<sequence length="177" mass="20512">MANILQTQLTGIFNRINNQALDIQMAAQCLIQAIGGEGNVYVRGYDDLKFFETYITQSHEKLESSRLLSDLDNFNDLDTTDRVLLFAPFYTEAVQHDTQALIDLDVDFVLICNKNKEVEIPDHLLHYINLNTPRPIVYTEDYDKVVQPHPMALSYIYYEIYTQMIEMIRDLDLDPNA</sequence>
<evidence type="ECO:0000313" key="2">
    <source>
        <dbReference type="EMBL" id="KKB24486.1"/>
    </source>
</evidence>
<dbReference type="AlphaFoldDB" id="A0AAJ0JMP2"/>
<name>A0AAJ0JMP2_STACA</name>
<proteinExistence type="predicted"/>
<protein>
    <recommendedName>
        <fullName evidence="1">DUF2529 domain-containing protein</fullName>
    </recommendedName>
</protein>
<organism evidence="2 3">
    <name type="scientific">Staphylococcus carnosus</name>
    <dbReference type="NCBI Taxonomy" id="1281"/>
    <lineage>
        <taxon>Bacteria</taxon>
        <taxon>Bacillati</taxon>
        <taxon>Bacillota</taxon>
        <taxon>Bacilli</taxon>
        <taxon>Bacillales</taxon>
        <taxon>Staphylococcaceae</taxon>
        <taxon>Staphylococcus</taxon>
    </lineage>
</organism>
<evidence type="ECO:0000259" key="1">
    <source>
        <dbReference type="Pfam" id="PF10740"/>
    </source>
</evidence>
<dbReference type="GeneID" id="93794083"/>